<dbReference type="EMBL" id="VFSV01000102">
    <property type="protein sequence ID" value="TRD13896.1"/>
    <property type="molecule type" value="Genomic_DNA"/>
</dbReference>
<accession>A0A547PIC5</accession>
<gene>
    <name evidence="1" type="ORF">FEV53_19790</name>
</gene>
<proteinExistence type="predicted"/>
<dbReference type="RefSeq" id="WP_142836361.1">
    <property type="nucleotide sequence ID" value="NZ_VFSV01000102.1"/>
</dbReference>
<evidence type="ECO:0000313" key="2">
    <source>
        <dbReference type="Proteomes" id="UP000318590"/>
    </source>
</evidence>
<sequence length="120" mass="13234">MENSEEIVAKVLRNLPLPQDKFAPGSRFWLTLYLEGSPTAYSLAKTQLHALGWVNLCEKDDFAGFSYPKKEVLNATAVVCDALRGALSVCKDTGLDIGLIDADTETEPANSSWHNLYKQT</sequence>
<dbReference type="AlphaFoldDB" id="A0A547PIC5"/>
<dbReference type="Proteomes" id="UP000318590">
    <property type="component" value="Unassembled WGS sequence"/>
</dbReference>
<protein>
    <submittedName>
        <fullName evidence="1">Uncharacterized protein</fullName>
    </submittedName>
</protein>
<reference evidence="1 2" key="1">
    <citation type="submission" date="2019-06" db="EMBL/GenBank/DDBJ databases">
        <title>Paenimaribius caenipelagi gen. nov., sp. nov., isolated from a tidal flat.</title>
        <authorList>
            <person name="Yoon J.-H."/>
        </authorList>
    </citation>
    <scope>NUCLEOTIDE SEQUENCE [LARGE SCALE GENOMIC DNA]</scope>
    <source>
        <strain evidence="1 2">JBTF-M29</strain>
    </source>
</reference>
<organism evidence="1 2">
    <name type="scientific">Palleronia caenipelagi</name>
    <dbReference type="NCBI Taxonomy" id="2489174"/>
    <lineage>
        <taxon>Bacteria</taxon>
        <taxon>Pseudomonadati</taxon>
        <taxon>Pseudomonadota</taxon>
        <taxon>Alphaproteobacteria</taxon>
        <taxon>Rhodobacterales</taxon>
        <taxon>Roseobacteraceae</taxon>
        <taxon>Palleronia</taxon>
    </lineage>
</organism>
<keyword evidence="2" id="KW-1185">Reference proteome</keyword>
<evidence type="ECO:0000313" key="1">
    <source>
        <dbReference type="EMBL" id="TRD13896.1"/>
    </source>
</evidence>
<comment type="caution">
    <text evidence="1">The sequence shown here is derived from an EMBL/GenBank/DDBJ whole genome shotgun (WGS) entry which is preliminary data.</text>
</comment>
<name>A0A547PIC5_9RHOB</name>